<gene>
    <name evidence="1" type="ORF">GA0070603_1237</name>
</gene>
<dbReference type="EMBL" id="FMIB01000002">
    <property type="protein sequence ID" value="SCL51639.1"/>
    <property type="molecule type" value="Genomic_DNA"/>
</dbReference>
<dbReference type="Pfam" id="PF10049">
    <property type="entry name" value="DUF2283"/>
    <property type="match status" value="1"/>
</dbReference>
<dbReference type="GeneID" id="43277905"/>
<dbReference type="InterPro" id="IPR019270">
    <property type="entry name" value="DUF2283"/>
</dbReference>
<dbReference type="OrthoDB" id="2911799at2"/>
<organism evidence="1 2">
    <name type="scientific">Micromonospora chersina</name>
    <dbReference type="NCBI Taxonomy" id="47854"/>
    <lineage>
        <taxon>Bacteria</taxon>
        <taxon>Bacillati</taxon>
        <taxon>Actinomycetota</taxon>
        <taxon>Actinomycetes</taxon>
        <taxon>Micromonosporales</taxon>
        <taxon>Micromonosporaceae</taxon>
        <taxon>Micromonospora</taxon>
    </lineage>
</organism>
<evidence type="ECO:0000313" key="1">
    <source>
        <dbReference type="EMBL" id="SCL51639.1"/>
    </source>
</evidence>
<keyword evidence="2" id="KW-1185">Reference proteome</keyword>
<accession>A0A1C6UCQ3</accession>
<dbReference type="AlphaFoldDB" id="A0A1C6UCQ3"/>
<dbReference type="Proteomes" id="UP000198605">
    <property type="component" value="Unassembled WGS sequence"/>
</dbReference>
<evidence type="ECO:0000313" key="2">
    <source>
        <dbReference type="Proteomes" id="UP000198605"/>
    </source>
</evidence>
<dbReference type="RefSeq" id="WP_091308459.1">
    <property type="nucleotide sequence ID" value="NZ_FMIB01000002.1"/>
</dbReference>
<reference evidence="2" key="1">
    <citation type="submission" date="2016-06" db="EMBL/GenBank/DDBJ databases">
        <authorList>
            <person name="Varghese N."/>
            <person name="Submissions Spin"/>
        </authorList>
    </citation>
    <scope>NUCLEOTIDE SEQUENCE [LARGE SCALE GENOMIC DNA]</scope>
    <source>
        <strain evidence="2">DSM 44151</strain>
    </source>
</reference>
<proteinExistence type="predicted"/>
<sequence length="91" mass="9981">MYAETRVALVCTYDSDADAAYIYLDCPVPAGGVQRVVPFDTDEGMYNLDVNAQGHVVGLEILNAGKRLPPTLLRAISNPTQEQAESECRRH</sequence>
<protein>
    <submittedName>
        <fullName evidence="1">Uncharacterized protein YuzE</fullName>
    </submittedName>
</protein>
<name>A0A1C6UCQ3_9ACTN</name>